<name>A0A0F9JDW3_9ZZZZ</name>
<evidence type="ECO:0000313" key="1">
    <source>
        <dbReference type="EMBL" id="KKM04026.1"/>
    </source>
</evidence>
<sequence>MAYKNKEDQKACRKRWYENHKEIEIERTRKRRLKQKTWLLKLKKKLSCKRCGFKNPHCLHFHHPKESVKKGDISSMVHKGYSIENILKEISKCEVLCANCHLIEHSKEKVVF</sequence>
<evidence type="ECO:0008006" key="2">
    <source>
        <dbReference type="Google" id="ProtNLM"/>
    </source>
</evidence>
<proteinExistence type="predicted"/>
<dbReference type="EMBL" id="LAZR01016550">
    <property type="protein sequence ID" value="KKM04026.1"/>
    <property type="molecule type" value="Genomic_DNA"/>
</dbReference>
<protein>
    <recommendedName>
        <fullName evidence="2">HNH domain-containing protein</fullName>
    </recommendedName>
</protein>
<reference evidence="1" key="1">
    <citation type="journal article" date="2015" name="Nature">
        <title>Complex archaea that bridge the gap between prokaryotes and eukaryotes.</title>
        <authorList>
            <person name="Spang A."/>
            <person name="Saw J.H."/>
            <person name="Jorgensen S.L."/>
            <person name="Zaremba-Niedzwiedzka K."/>
            <person name="Martijn J."/>
            <person name="Lind A.E."/>
            <person name="van Eijk R."/>
            <person name="Schleper C."/>
            <person name="Guy L."/>
            <person name="Ettema T.J."/>
        </authorList>
    </citation>
    <scope>NUCLEOTIDE SEQUENCE</scope>
</reference>
<comment type="caution">
    <text evidence="1">The sequence shown here is derived from an EMBL/GenBank/DDBJ whole genome shotgun (WGS) entry which is preliminary data.</text>
</comment>
<dbReference type="AlphaFoldDB" id="A0A0F9JDW3"/>
<gene>
    <name evidence="1" type="ORF">LCGC14_1768470</name>
</gene>
<accession>A0A0F9JDW3</accession>
<organism evidence="1">
    <name type="scientific">marine sediment metagenome</name>
    <dbReference type="NCBI Taxonomy" id="412755"/>
    <lineage>
        <taxon>unclassified sequences</taxon>
        <taxon>metagenomes</taxon>
        <taxon>ecological metagenomes</taxon>
    </lineage>
</organism>